<evidence type="ECO:0000313" key="4">
    <source>
        <dbReference type="Proteomes" id="UP001341840"/>
    </source>
</evidence>
<accession>A0ABU6XMX7</accession>
<name>A0ABU6XMX7_9FABA</name>
<comment type="caution">
    <text evidence="3">The sequence shown here is derived from an EMBL/GenBank/DDBJ whole genome shotgun (WGS) entry which is preliminary data.</text>
</comment>
<dbReference type="Proteomes" id="UP001341840">
    <property type="component" value="Unassembled WGS sequence"/>
</dbReference>
<sequence>MEKQIRFDCLRQKIMEVKGVGPRSILPSPKVPTAAAGASTSTPAVTGPPGSSSGATKSKKKPPATSTEKPVSLEGEEDAKEDLSIDLKQKRRKWKDGIENAFSVKLKMEKELAAAKDQVVVLTSERDSSLIEQLRLAKGERLSALARMSEVEEENKVQAVELQSCRSALEQEKKKVESLTRSLEKKQTALGKAEAAADHWCQDWKDLAVETREIVQETFEILMDQVRHLNPAVDFSVITVDTLWDPMGQRIYNPKSEAKEQPEPMAEEQSEPVVVSSLVLPADSFMHFRENGRNSLFFHALEEWGCDGPSFV</sequence>
<protein>
    <submittedName>
        <fullName evidence="3">Uncharacterized protein</fullName>
    </submittedName>
</protein>
<feature type="compositionally biased region" description="Low complexity" evidence="2">
    <location>
        <begin position="31"/>
        <end position="56"/>
    </location>
</feature>
<gene>
    <name evidence="3" type="ORF">PIB30_075474</name>
</gene>
<feature type="coiled-coil region" evidence="1">
    <location>
        <begin position="162"/>
        <end position="196"/>
    </location>
</feature>
<proteinExistence type="predicted"/>
<evidence type="ECO:0000256" key="1">
    <source>
        <dbReference type="SAM" id="Coils"/>
    </source>
</evidence>
<feature type="region of interest" description="Disordered" evidence="2">
    <location>
        <begin position="18"/>
        <end position="83"/>
    </location>
</feature>
<evidence type="ECO:0000313" key="3">
    <source>
        <dbReference type="EMBL" id="MED6199384.1"/>
    </source>
</evidence>
<organism evidence="3 4">
    <name type="scientific">Stylosanthes scabra</name>
    <dbReference type="NCBI Taxonomy" id="79078"/>
    <lineage>
        <taxon>Eukaryota</taxon>
        <taxon>Viridiplantae</taxon>
        <taxon>Streptophyta</taxon>
        <taxon>Embryophyta</taxon>
        <taxon>Tracheophyta</taxon>
        <taxon>Spermatophyta</taxon>
        <taxon>Magnoliopsida</taxon>
        <taxon>eudicotyledons</taxon>
        <taxon>Gunneridae</taxon>
        <taxon>Pentapetalae</taxon>
        <taxon>rosids</taxon>
        <taxon>fabids</taxon>
        <taxon>Fabales</taxon>
        <taxon>Fabaceae</taxon>
        <taxon>Papilionoideae</taxon>
        <taxon>50 kb inversion clade</taxon>
        <taxon>dalbergioids sensu lato</taxon>
        <taxon>Dalbergieae</taxon>
        <taxon>Pterocarpus clade</taxon>
        <taxon>Stylosanthes</taxon>
    </lineage>
</organism>
<reference evidence="3 4" key="1">
    <citation type="journal article" date="2023" name="Plants (Basel)">
        <title>Bridging the Gap: Combining Genomics and Transcriptomics Approaches to Understand Stylosanthes scabra, an Orphan Legume from the Brazilian Caatinga.</title>
        <authorList>
            <person name="Ferreira-Neto J.R.C."/>
            <person name="da Silva M.D."/>
            <person name="Binneck E."/>
            <person name="de Melo N.F."/>
            <person name="da Silva R.H."/>
            <person name="de Melo A.L.T.M."/>
            <person name="Pandolfi V."/>
            <person name="Bustamante F.O."/>
            <person name="Brasileiro-Vidal A.C."/>
            <person name="Benko-Iseppon A.M."/>
        </authorList>
    </citation>
    <scope>NUCLEOTIDE SEQUENCE [LARGE SCALE GENOMIC DNA]</scope>
    <source>
        <tissue evidence="3">Leaves</tissue>
    </source>
</reference>
<dbReference type="EMBL" id="JASCZI010212411">
    <property type="protein sequence ID" value="MED6199384.1"/>
    <property type="molecule type" value="Genomic_DNA"/>
</dbReference>
<keyword evidence="1" id="KW-0175">Coiled coil</keyword>
<keyword evidence="4" id="KW-1185">Reference proteome</keyword>
<evidence type="ECO:0000256" key="2">
    <source>
        <dbReference type="SAM" id="MobiDB-lite"/>
    </source>
</evidence>